<evidence type="ECO:0000256" key="11">
    <source>
        <dbReference type="ARBA" id="ARBA00076614"/>
    </source>
</evidence>
<dbReference type="Gene3D" id="3.50.50.60">
    <property type="entry name" value="FAD/NAD(P)-binding domain"/>
    <property type="match status" value="2"/>
</dbReference>
<evidence type="ECO:0000256" key="8">
    <source>
        <dbReference type="ARBA" id="ARBA00047678"/>
    </source>
</evidence>
<evidence type="ECO:0000259" key="16">
    <source>
        <dbReference type="Pfam" id="PF07992"/>
    </source>
</evidence>
<dbReference type="GO" id="GO:0050660">
    <property type="term" value="F:flavin adenine dinucleotide binding"/>
    <property type="evidence" value="ECO:0007669"/>
    <property type="project" value="TreeGrafter"/>
</dbReference>
<dbReference type="PANTHER" id="PTHR43014">
    <property type="entry name" value="MERCURIC REDUCTASE"/>
    <property type="match status" value="1"/>
</dbReference>
<dbReference type="Pfam" id="PF07992">
    <property type="entry name" value="Pyr_redox_2"/>
    <property type="match status" value="1"/>
</dbReference>
<dbReference type="SUPFAM" id="SSF51905">
    <property type="entry name" value="FAD/NAD(P)-binding domain"/>
    <property type="match status" value="1"/>
</dbReference>
<feature type="binding site" evidence="14">
    <location>
        <position position="60"/>
    </location>
    <ligand>
        <name>FAD</name>
        <dbReference type="ChEBI" id="CHEBI:57692"/>
    </ligand>
</feature>
<comment type="similarity">
    <text evidence="1">Belongs to the class-I pyridine nucleotide-disulfide oxidoreductase family.</text>
</comment>
<keyword evidence="18" id="KW-1185">Reference proteome</keyword>
<comment type="cofactor">
    <cofactor evidence="14">
        <name>FAD</name>
        <dbReference type="ChEBI" id="CHEBI:57692"/>
    </cofactor>
    <text evidence="14">Binds 1 FAD per subunit.</text>
</comment>
<dbReference type="NCBIfam" id="NF005883">
    <property type="entry name" value="PRK07845.1"/>
    <property type="match status" value="1"/>
</dbReference>
<evidence type="ECO:0000256" key="7">
    <source>
        <dbReference type="ARBA" id="ARBA00023027"/>
    </source>
</evidence>
<keyword evidence="6" id="KW-0560">Oxidoreductase</keyword>
<keyword evidence="4" id="KW-0285">Flavoprotein</keyword>
<evidence type="ECO:0000256" key="4">
    <source>
        <dbReference type="ARBA" id="ARBA00022630"/>
    </source>
</evidence>
<evidence type="ECO:0000256" key="13">
    <source>
        <dbReference type="ARBA" id="ARBA00079404"/>
    </source>
</evidence>
<accession>A0A512DE63</accession>
<dbReference type="InterPro" id="IPR023753">
    <property type="entry name" value="FAD/NAD-binding_dom"/>
</dbReference>
<feature type="binding site" evidence="14">
    <location>
        <position position="336"/>
    </location>
    <ligand>
        <name>FAD</name>
        <dbReference type="ChEBI" id="CHEBI:57692"/>
    </ligand>
</feature>
<evidence type="ECO:0000259" key="15">
    <source>
        <dbReference type="Pfam" id="PF02852"/>
    </source>
</evidence>
<proteinExistence type="inferred from homology"/>
<evidence type="ECO:0000256" key="14">
    <source>
        <dbReference type="PIRSR" id="PIRSR000350-3"/>
    </source>
</evidence>
<feature type="domain" description="Pyridine nucleotide-disulphide oxidoreductase dimerisation" evidence="15">
    <location>
        <begin position="373"/>
        <end position="478"/>
    </location>
</feature>
<evidence type="ECO:0000256" key="9">
    <source>
        <dbReference type="ARBA" id="ARBA00048983"/>
    </source>
</evidence>
<evidence type="ECO:0000313" key="18">
    <source>
        <dbReference type="Proteomes" id="UP000321181"/>
    </source>
</evidence>
<protein>
    <recommendedName>
        <fullName evidence="10">NAD(P)H dehydrogenase (quinone)</fullName>
        <ecNumber evidence="3">1.6.5.2</ecNumber>
    </recommendedName>
    <alternativeName>
        <fullName evidence="13">NAD(P)H quinone reductase</fullName>
    </alternativeName>
    <alternativeName>
        <fullName evidence="11">NAD(P)H: menadione oxidoreductase</fullName>
    </alternativeName>
    <alternativeName>
        <fullName evidence="12">NADH-menadione reductase</fullName>
    </alternativeName>
</protein>
<evidence type="ECO:0000256" key="2">
    <source>
        <dbReference type="ARBA" id="ARBA00011881"/>
    </source>
</evidence>
<comment type="catalytic activity">
    <reaction evidence="8">
        <text>a quinone + NADH + H(+) = a quinol + NAD(+)</text>
        <dbReference type="Rhea" id="RHEA:46160"/>
        <dbReference type="ChEBI" id="CHEBI:15378"/>
        <dbReference type="ChEBI" id="CHEBI:24646"/>
        <dbReference type="ChEBI" id="CHEBI:57540"/>
        <dbReference type="ChEBI" id="CHEBI:57945"/>
        <dbReference type="ChEBI" id="CHEBI:132124"/>
        <dbReference type="EC" id="1.6.5.2"/>
    </reaction>
</comment>
<sequence>MVAVSNESQDLQSTRVVIIGGGPGGYEAALVAKRFGAEVTVIERQGLGGSAVLTDVVPSKTLIATADFMARMDSASELGIRAAGEVVEVVEDVEGVVDLHHVDLQAVNSRVRALATAQSADIRARVEREGARVVIGTARLDGPQRVLVRAAGTSDDEPEEALDADVVLVATGSRPRELPEARPDGERILTWTQLYGLDAMPEKLIVVGSGVTGAEFAGAYNALGGEVVLVSSRDRVLPGEDQDAAEVIEEVFKHRGMTVMSRSRAESAVRTADGVLVTLADGRQVEGSHVLLAVGAVPNTAGLGLEEAGVRLGPGGHVVVDKVSRTSARGVYAAGDCTGVMPLASVAATQGRIAMAHALGDAVAPLNLVHVSANIFTNPEIATVGYTEEQLKAIGTAYVVSTLPLSRNPRAKMTGARIGFIKLYAHSVTGIILGGVVVAARASELIFPITLAISNRLTVDQMAETSTVYPSMSGSMAEVARLLHQHRV</sequence>
<name>A0A512DE63_9CELL</name>
<reference evidence="17 18" key="1">
    <citation type="submission" date="2019-07" db="EMBL/GenBank/DDBJ databases">
        <title>Whole genome shotgun sequence of Cellulomonas aerilata NBRC 106308.</title>
        <authorList>
            <person name="Hosoyama A."/>
            <person name="Uohara A."/>
            <person name="Ohji S."/>
            <person name="Ichikawa N."/>
        </authorList>
    </citation>
    <scope>NUCLEOTIDE SEQUENCE [LARGE SCALE GENOMIC DNA]</scope>
    <source>
        <strain evidence="17 18">NBRC 106308</strain>
    </source>
</reference>
<dbReference type="GO" id="GO:0003955">
    <property type="term" value="F:NAD(P)H dehydrogenase (quinone) activity"/>
    <property type="evidence" value="ECO:0007669"/>
    <property type="project" value="UniProtKB-EC"/>
</dbReference>
<evidence type="ECO:0000256" key="10">
    <source>
        <dbReference type="ARBA" id="ARBA00072193"/>
    </source>
</evidence>
<keyword evidence="14" id="KW-0547">Nucleotide-binding</keyword>
<dbReference type="SUPFAM" id="SSF55424">
    <property type="entry name" value="FAD/NAD-linked reductases, dimerisation (C-terminal) domain"/>
    <property type="match status" value="1"/>
</dbReference>
<dbReference type="EC" id="1.6.5.2" evidence="3"/>
<comment type="caution">
    <text evidence="17">The sequence shown here is derived from an EMBL/GenBank/DDBJ whole genome shotgun (WGS) entry which is preliminary data.</text>
</comment>
<dbReference type="PRINTS" id="PR00411">
    <property type="entry name" value="PNDRDTASEI"/>
</dbReference>
<evidence type="ECO:0000256" key="12">
    <source>
        <dbReference type="ARBA" id="ARBA00077506"/>
    </source>
</evidence>
<gene>
    <name evidence="17" type="ORF">CAE01nite_24720</name>
</gene>
<evidence type="ECO:0000313" key="17">
    <source>
        <dbReference type="EMBL" id="GEO34747.1"/>
    </source>
</evidence>
<evidence type="ECO:0000256" key="5">
    <source>
        <dbReference type="ARBA" id="ARBA00022827"/>
    </source>
</evidence>
<comment type="subunit">
    <text evidence="2">Homotetramer.</text>
</comment>
<dbReference type="OrthoDB" id="4678789at2"/>
<dbReference type="InterPro" id="IPR016156">
    <property type="entry name" value="FAD/NAD-linked_Rdtase_dimer_sf"/>
</dbReference>
<dbReference type="PIRSF" id="PIRSF000350">
    <property type="entry name" value="Mercury_reductase_MerA"/>
    <property type="match status" value="1"/>
</dbReference>
<dbReference type="Pfam" id="PF02852">
    <property type="entry name" value="Pyr_redox_dim"/>
    <property type="match status" value="1"/>
</dbReference>
<dbReference type="RefSeq" id="WP_146904878.1">
    <property type="nucleotide sequence ID" value="NZ_BAAARM010000004.1"/>
</dbReference>
<feature type="domain" description="FAD/NAD(P)-binding" evidence="16">
    <location>
        <begin position="15"/>
        <end position="351"/>
    </location>
</feature>
<dbReference type="InterPro" id="IPR001100">
    <property type="entry name" value="Pyr_nuc-diS_OxRdtase"/>
</dbReference>
<comment type="catalytic activity">
    <reaction evidence="9">
        <text>a quinone + NADPH + H(+) = a quinol + NADP(+)</text>
        <dbReference type="Rhea" id="RHEA:46164"/>
        <dbReference type="ChEBI" id="CHEBI:15378"/>
        <dbReference type="ChEBI" id="CHEBI:24646"/>
        <dbReference type="ChEBI" id="CHEBI:57783"/>
        <dbReference type="ChEBI" id="CHEBI:58349"/>
        <dbReference type="ChEBI" id="CHEBI:132124"/>
        <dbReference type="EC" id="1.6.5.2"/>
    </reaction>
</comment>
<dbReference type="FunFam" id="3.50.50.60:FF:000054">
    <property type="entry name" value="Flavoprotein disulfide reductase"/>
    <property type="match status" value="1"/>
</dbReference>
<dbReference type="PANTHER" id="PTHR43014:SF1">
    <property type="entry name" value="NAD(P)H DEHYDROGENASE (QUINONE)"/>
    <property type="match status" value="1"/>
</dbReference>
<dbReference type="FunFam" id="3.30.390.30:FF:000001">
    <property type="entry name" value="Dihydrolipoyl dehydrogenase"/>
    <property type="match status" value="1"/>
</dbReference>
<dbReference type="PRINTS" id="PR00368">
    <property type="entry name" value="FADPNR"/>
</dbReference>
<organism evidence="17 18">
    <name type="scientific">Cellulomonas aerilata</name>
    <dbReference type="NCBI Taxonomy" id="515326"/>
    <lineage>
        <taxon>Bacteria</taxon>
        <taxon>Bacillati</taxon>
        <taxon>Actinomycetota</taxon>
        <taxon>Actinomycetes</taxon>
        <taxon>Micrococcales</taxon>
        <taxon>Cellulomonadaceae</taxon>
        <taxon>Cellulomonas</taxon>
    </lineage>
</organism>
<dbReference type="EMBL" id="BJYY01000015">
    <property type="protein sequence ID" value="GEO34747.1"/>
    <property type="molecule type" value="Genomic_DNA"/>
</dbReference>
<keyword evidence="5 14" id="KW-0274">FAD</keyword>
<evidence type="ECO:0000256" key="3">
    <source>
        <dbReference type="ARBA" id="ARBA00012648"/>
    </source>
</evidence>
<feature type="binding site" evidence="14">
    <location>
        <begin position="208"/>
        <end position="215"/>
    </location>
    <ligand>
        <name>NAD(+)</name>
        <dbReference type="ChEBI" id="CHEBI:57540"/>
    </ligand>
</feature>
<evidence type="ECO:0000256" key="6">
    <source>
        <dbReference type="ARBA" id="ARBA00023002"/>
    </source>
</evidence>
<dbReference type="InterPro" id="IPR036188">
    <property type="entry name" value="FAD/NAD-bd_sf"/>
</dbReference>
<feature type="binding site" evidence="14">
    <location>
        <position position="295"/>
    </location>
    <ligand>
        <name>NAD(+)</name>
        <dbReference type="ChEBI" id="CHEBI:57540"/>
    </ligand>
</feature>
<keyword evidence="7 14" id="KW-0520">NAD</keyword>
<dbReference type="InterPro" id="IPR004099">
    <property type="entry name" value="Pyr_nucl-diS_OxRdtase_dimer"/>
</dbReference>
<dbReference type="AlphaFoldDB" id="A0A512DE63"/>
<evidence type="ECO:0000256" key="1">
    <source>
        <dbReference type="ARBA" id="ARBA00007532"/>
    </source>
</evidence>
<feature type="binding site" evidence="14">
    <location>
        <begin position="171"/>
        <end position="173"/>
    </location>
    <ligand>
        <name>FAD</name>
        <dbReference type="ChEBI" id="CHEBI:57692"/>
    </ligand>
</feature>
<dbReference type="Gene3D" id="3.30.390.30">
    <property type="match status" value="1"/>
</dbReference>
<dbReference type="Proteomes" id="UP000321181">
    <property type="component" value="Unassembled WGS sequence"/>
</dbReference>